<proteinExistence type="predicted"/>
<dbReference type="EMBL" id="QGNW01000001">
    <property type="protein sequence ID" value="RVX23218.1"/>
    <property type="molecule type" value="Genomic_DNA"/>
</dbReference>
<comment type="caution">
    <text evidence="1">The sequence shown here is derived from an EMBL/GenBank/DDBJ whole genome shotgun (WGS) entry which is preliminary data.</text>
</comment>
<dbReference type="Proteomes" id="UP000288805">
    <property type="component" value="Unassembled WGS sequence"/>
</dbReference>
<name>A0A438KPU3_VITVI</name>
<accession>A0A438KPU3</accession>
<sequence length="130" mass="13764">MSIMAEVVEVLADAEMSGSDHPKKSLKRKRISPVAGAPTVEDRKARIGALRAEMEGLFRYFEEASVVELVSEIYEKVKVRDNGGGVTLATVKSSAVLVGQRLAYGVPNADADVSGGRDGVVSLVLGGDIF</sequence>
<organism evidence="1 2">
    <name type="scientific">Vitis vinifera</name>
    <name type="common">Grape</name>
    <dbReference type="NCBI Taxonomy" id="29760"/>
    <lineage>
        <taxon>Eukaryota</taxon>
        <taxon>Viridiplantae</taxon>
        <taxon>Streptophyta</taxon>
        <taxon>Embryophyta</taxon>
        <taxon>Tracheophyta</taxon>
        <taxon>Spermatophyta</taxon>
        <taxon>Magnoliopsida</taxon>
        <taxon>eudicotyledons</taxon>
        <taxon>Gunneridae</taxon>
        <taxon>Pentapetalae</taxon>
        <taxon>rosids</taxon>
        <taxon>Vitales</taxon>
        <taxon>Vitaceae</taxon>
        <taxon>Viteae</taxon>
        <taxon>Vitis</taxon>
    </lineage>
</organism>
<evidence type="ECO:0000313" key="2">
    <source>
        <dbReference type="Proteomes" id="UP000288805"/>
    </source>
</evidence>
<protein>
    <submittedName>
        <fullName evidence="1">Uncharacterized protein</fullName>
    </submittedName>
</protein>
<gene>
    <name evidence="1" type="ORF">CK203_000194</name>
</gene>
<evidence type="ECO:0000313" key="1">
    <source>
        <dbReference type="EMBL" id="RVX23218.1"/>
    </source>
</evidence>
<dbReference type="AlphaFoldDB" id="A0A438KPU3"/>
<reference evidence="1 2" key="1">
    <citation type="journal article" date="2018" name="PLoS Genet.">
        <title>Population sequencing reveals clonal diversity and ancestral inbreeding in the grapevine cultivar Chardonnay.</title>
        <authorList>
            <person name="Roach M.J."/>
            <person name="Johnson D.L."/>
            <person name="Bohlmann J."/>
            <person name="van Vuuren H.J."/>
            <person name="Jones S.J."/>
            <person name="Pretorius I.S."/>
            <person name="Schmidt S.A."/>
            <person name="Borneman A.R."/>
        </authorList>
    </citation>
    <scope>NUCLEOTIDE SEQUENCE [LARGE SCALE GENOMIC DNA]</scope>
    <source>
        <strain evidence="2">cv. Chardonnay</strain>
        <tissue evidence="1">Leaf</tissue>
    </source>
</reference>